<dbReference type="InterPro" id="IPR042208">
    <property type="entry name" value="D-ser_dehydrat-like_sf"/>
</dbReference>
<comment type="similarity">
    <text evidence="1">Belongs to the DSD1 family.</text>
</comment>
<dbReference type="AlphaFoldDB" id="A0A7S2SPL7"/>
<dbReference type="PANTHER" id="PTHR28004">
    <property type="entry name" value="ZGC:162816-RELATED"/>
    <property type="match status" value="1"/>
</dbReference>
<dbReference type="Gene3D" id="3.20.20.10">
    <property type="entry name" value="Alanine racemase"/>
    <property type="match status" value="1"/>
</dbReference>
<dbReference type="InterPro" id="IPR051466">
    <property type="entry name" value="D-amino_acid_metab_enzyme"/>
</dbReference>
<dbReference type="Pfam" id="PF01168">
    <property type="entry name" value="Ala_racemase_N"/>
    <property type="match status" value="1"/>
</dbReference>
<accession>A0A7S2SPL7</accession>
<protein>
    <recommendedName>
        <fullName evidence="3">D-serine dehydratase-like domain-containing protein</fullName>
    </recommendedName>
</protein>
<evidence type="ECO:0000256" key="2">
    <source>
        <dbReference type="ARBA" id="ARBA00023239"/>
    </source>
</evidence>
<reference evidence="4" key="1">
    <citation type="submission" date="2021-01" db="EMBL/GenBank/DDBJ databases">
        <authorList>
            <person name="Corre E."/>
            <person name="Pelletier E."/>
            <person name="Niang G."/>
            <person name="Scheremetjew M."/>
            <person name="Finn R."/>
            <person name="Kale V."/>
            <person name="Holt S."/>
            <person name="Cochrane G."/>
            <person name="Meng A."/>
            <person name="Brown T."/>
            <person name="Cohen L."/>
        </authorList>
    </citation>
    <scope>NUCLEOTIDE SEQUENCE</scope>
    <source>
        <strain evidence="4">NY070348D</strain>
    </source>
</reference>
<dbReference type="EMBL" id="HBHK01026450">
    <property type="protein sequence ID" value="CAD9706193.1"/>
    <property type="molecule type" value="Transcribed_RNA"/>
</dbReference>
<evidence type="ECO:0000313" key="4">
    <source>
        <dbReference type="EMBL" id="CAD9706193.1"/>
    </source>
</evidence>
<keyword evidence="2" id="KW-0456">Lyase</keyword>
<dbReference type="GO" id="GO:0008721">
    <property type="term" value="F:D-serine ammonia-lyase activity"/>
    <property type="evidence" value="ECO:0007669"/>
    <property type="project" value="TreeGrafter"/>
</dbReference>
<dbReference type="InterPro" id="IPR001608">
    <property type="entry name" value="Ala_racemase_N"/>
</dbReference>
<dbReference type="InterPro" id="IPR029066">
    <property type="entry name" value="PLP-binding_barrel"/>
</dbReference>
<name>A0A7S2SPL7_9STRA</name>
<dbReference type="Pfam" id="PF14031">
    <property type="entry name" value="D-ser_dehydrat"/>
    <property type="match status" value="1"/>
</dbReference>
<dbReference type="PANTHER" id="PTHR28004:SF2">
    <property type="entry name" value="D-SERINE DEHYDRATASE"/>
    <property type="match status" value="1"/>
</dbReference>
<evidence type="ECO:0000259" key="3">
    <source>
        <dbReference type="SMART" id="SM01119"/>
    </source>
</evidence>
<feature type="domain" description="D-serine dehydratase-like" evidence="3">
    <location>
        <begin position="299"/>
        <end position="396"/>
    </location>
</feature>
<evidence type="ECO:0000256" key="1">
    <source>
        <dbReference type="ARBA" id="ARBA00005323"/>
    </source>
</evidence>
<dbReference type="Gene3D" id="2.40.37.20">
    <property type="entry name" value="D-serine dehydratase-like domain"/>
    <property type="match status" value="1"/>
</dbReference>
<dbReference type="InterPro" id="IPR026956">
    <property type="entry name" value="D-ser_dehydrat-like_dom"/>
</dbReference>
<dbReference type="SMART" id="SM01119">
    <property type="entry name" value="D-ser_dehydrat"/>
    <property type="match status" value="1"/>
</dbReference>
<dbReference type="SUPFAM" id="SSF51419">
    <property type="entry name" value="PLP-binding barrel"/>
    <property type="match status" value="1"/>
</dbReference>
<dbReference type="GO" id="GO:0036088">
    <property type="term" value="P:D-serine catabolic process"/>
    <property type="evidence" value="ECO:0007669"/>
    <property type="project" value="TreeGrafter"/>
</dbReference>
<gene>
    <name evidence="4" type="ORF">QSP1433_LOCUS16630</name>
</gene>
<sequence length="420" mass="46434">MQFMRARATARLTRDGIKKVVIAHDKRFFSVDAFASRKWSGLTCLDVVEETPAVVLDENALIGNVEYMQHVADKHQVSLRPHVKTHKCTKIANLQREHGARGVTCSKPDEALVFLQAGFDTLVAYPIINKCTLQKFLERAEGRYDKLTLMVDSAQGVEVLFNVVNSLPRVEKLNVYMKVNVGLNRCGVQPDGALQLAKEIVARDKLSFQGIMSHAGQAYGASSKRDCERIAREESELMKTVRDTLRDAGISCNQVSVGCTLTELAREEFGHITEIRPGNYVFMDATPLTKGLITPEQVSLYVVASVISVNNQYAIIDAGSKVLSSDAGAHGSAGTGNYGTARTCSDSMYQIEKLSEEHGWIKLPRSHDLEIGDKVQIIPNHSCPVVNLTNSVLLLGKDRACETWEIDAFNKSHPRIKYAQ</sequence>
<organism evidence="4">
    <name type="scientific">Mucochytrium quahogii</name>
    <dbReference type="NCBI Taxonomy" id="96639"/>
    <lineage>
        <taxon>Eukaryota</taxon>
        <taxon>Sar</taxon>
        <taxon>Stramenopiles</taxon>
        <taxon>Bigyra</taxon>
        <taxon>Labyrinthulomycetes</taxon>
        <taxon>Thraustochytrida</taxon>
        <taxon>Thraustochytriidae</taxon>
        <taxon>Mucochytrium</taxon>
    </lineage>
</organism>
<proteinExistence type="inferred from homology"/>